<name>A0AB37U9A8_9CYAN</name>
<keyword evidence="2 5" id="KW-0812">Transmembrane</keyword>
<feature type="transmembrane region" description="Helical" evidence="5">
    <location>
        <begin position="130"/>
        <end position="154"/>
    </location>
</feature>
<feature type="transmembrane region" description="Helical" evidence="5">
    <location>
        <begin position="40"/>
        <end position="63"/>
    </location>
</feature>
<evidence type="ECO:0000313" key="7">
    <source>
        <dbReference type="Proteomes" id="UP000282574"/>
    </source>
</evidence>
<feature type="transmembrane region" description="Helical" evidence="5">
    <location>
        <begin position="198"/>
        <end position="220"/>
    </location>
</feature>
<feature type="transmembrane region" description="Helical" evidence="5">
    <location>
        <begin position="232"/>
        <end position="254"/>
    </location>
</feature>
<dbReference type="AlphaFoldDB" id="A0AB37U9A8"/>
<evidence type="ECO:0000256" key="5">
    <source>
        <dbReference type="SAM" id="Phobius"/>
    </source>
</evidence>
<feature type="transmembrane region" description="Helical" evidence="5">
    <location>
        <begin position="6"/>
        <end position="28"/>
    </location>
</feature>
<evidence type="ECO:0000256" key="3">
    <source>
        <dbReference type="ARBA" id="ARBA00022989"/>
    </source>
</evidence>
<dbReference type="Pfam" id="PF01758">
    <property type="entry name" value="SBF"/>
    <property type="match status" value="1"/>
</dbReference>
<dbReference type="GO" id="GO:0016020">
    <property type="term" value="C:membrane"/>
    <property type="evidence" value="ECO:0007669"/>
    <property type="project" value="UniProtKB-SubCell"/>
</dbReference>
<dbReference type="PANTHER" id="PTHR10361:SF24">
    <property type="entry name" value="P3 PROTEIN"/>
    <property type="match status" value="1"/>
</dbReference>
<evidence type="ECO:0008006" key="8">
    <source>
        <dbReference type="Google" id="ProtNLM"/>
    </source>
</evidence>
<reference evidence="6 7" key="1">
    <citation type="journal article" date="2019" name="Genome Biol. Evol.">
        <title>Day and night: Metabolic profiles and evolutionary relationships of six axenic non-marine cyanobacteria.</title>
        <authorList>
            <person name="Will S.E."/>
            <person name="Henke P."/>
            <person name="Boedeker C."/>
            <person name="Huang S."/>
            <person name="Brinkmann H."/>
            <person name="Rohde M."/>
            <person name="Jarek M."/>
            <person name="Friedl T."/>
            <person name="Seufert S."/>
            <person name="Schumacher M."/>
            <person name="Overmann J."/>
            <person name="Neumann-Schaal M."/>
            <person name="Petersen J."/>
        </authorList>
    </citation>
    <scope>NUCLEOTIDE SEQUENCE [LARGE SCALE GENOMIC DNA]</scope>
    <source>
        <strain evidence="6 7">SAG 39.79</strain>
    </source>
</reference>
<organism evidence="6 7">
    <name type="scientific">Chroococcidiopsis cubana SAG 39.79</name>
    <dbReference type="NCBI Taxonomy" id="388085"/>
    <lineage>
        <taxon>Bacteria</taxon>
        <taxon>Bacillati</taxon>
        <taxon>Cyanobacteriota</taxon>
        <taxon>Cyanophyceae</taxon>
        <taxon>Chroococcidiopsidales</taxon>
        <taxon>Chroococcidiopsidaceae</taxon>
        <taxon>Chroococcidiopsis</taxon>
    </lineage>
</organism>
<keyword evidence="7" id="KW-1185">Reference proteome</keyword>
<feature type="transmembrane region" description="Helical" evidence="5">
    <location>
        <begin position="175"/>
        <end position="192"/>
    </location>
</feature>
<gene>
    <name evidence="6" type="ORF">DSM107010_71270</name>
</gene>
<dbReference type="RefSeq" id="WP_015155597.1">
    <property type="nucleotide sequence ID" value="NZ_RSCK01000192.1"/>
</dbReference>
<dbReference type="Proteomes" id="UP000282574">
    <property type="component" value="Unassembled WGS sequence"/>
</dbReference>
<dbReference type="Gene3D" id="1.20.1530.20">
    <property type="match status" value="1"/>
</dbReference>
<sequence>MQANFFTAVLLPIGLATVMLGMGLTLVPEDFQRVTRYPKAVAIGLVSQLLFLPIVGFLVASIVPMQPEMAVGLMVLALCPGGPSSNMITYLAKGDVALSVTLTALSSAITVFTIPIFANLSLQYFIGQNAAIALPIGQTMLQIFAIAILPIVLGMSIRQKFPDLARRLEKTANRLAVAFLALIIVAIIIHEWNRIPSFIAQVGIGVALLNIISMAIGFWFGKLFNLNFAQRICIAIEVGIQNATLAIAITAGLLNNPDMAVPAAIYSLLAYATAILTIFYGRRSVQKIYQEESANNLSTRL</sequence>
<comment type="caution">
    <text evidence="6">The sequence shown here is derived from an EMBL/GenBank/DDBJ whole genome shotgun (WGS) entry which is preliminary data.</text>
</comment>
<feature type="transmembrane region" description="Helical" evidence="5">
    <location>
        <begin position="96"/>
        <end position="118"/>
    </location>
</feature>
<proteinExistence type="predicted"/>
<dbReference type="EMBL" id="RSCK01000192">
    <property type="protein sequence ID" value="RUS95574.1"/>
    <property type="molecule type" value="Genomic_DNA"/>
</dbReference>
<evidence type="ECO:0000256" key="4">
    <source>
        <dbReference type="ARBA" id="ARBA00023136"/>
    </source>
</evidence>
<accession>A0AB37U9A8</accession>
<comment type="subcellular location">
    <subcellularLocation>
        <location evidence="1">Membrane</location>
        <topology evidence="1">Multi-pass membrane protein</topology>
    </subcellularLocation>
</comment>
<feature type="transmembrane region" description="Helical" evidence="5">
    <location>
        <begin position="260"/>
        <end position="280"/>
    </location>
</feature>
<keyword evidence="4 5" id="KW-0472">Membrane</keyword>
<keyword evidence="3 5" id="KW-1133">Transmembrane helix</keyword>
<dbReference type="PANTHER" id="PTHR10361">
    <property type="entry name" value="SODIUM-BILE ACID COTRANSPORTER"/>
    <property type="match status" value="1"/>
</dbReference>
<evidence type="ECO:0000256" key="1">
    <source>
        <dbReference type="ARBA" id="ARBA00004141"/>
    </source>
</evidence>
<dbReference type="InterPro" id="IPR002657">
    <property type="entry name" value="BilAc:Na_symport/Acr3"/>
</dbReference>
<dbReference type="InterPro" id="IPR038770">
    <property type="entry name" value="Na+/solute_symporter_sf"/>
</dbReference>
<evidence type="ECO:0000313" key="6">
    <source>
        <dbReference type="EMBL" id="RUS95574.1"/>
    </source>
</evidence>
<evidence type="ECO:0000256" key="2">
    <source>
        <dbReference type="ARBA" id="ARBA00022692"/>
    </source>
</evidence>
<protein>
    <recommendedName>
        <fullName evidence="8">Sodium transporter</fullName>
    </recommendedName>
</protein>
<dbReference type="InterPro" id="IPR004710">
    <property type="entry name" value="Bilac:Na_transpt"/>
</dbReference>